<sequence length="292" mass="32459">MTSLLISQAAADRGCQGRRGATRPRIWSIAEHRGISGPDREAGRFQLSSRKLTSGWTPSYSVYLRIFSPPRIFGIEMTADRLPISDRKIFLTFMGALTRAEVVDRLIMATKSCAASCRLFVRTSSHALERSEAVRYAVPLNIEQRRVGCWTWLSGYTSRTRAVVRANGSRFGVGLNALRRTEAVILTQRQVPLGVLVNKADRGTMPKFLFKTAQGNVLPFDLAFWQLRHSIRVNSSEIQSVREMAHEGANSSGLKPGWACSHLSEEENGFCAAQGIGMRNCAPERRFPSRAA</sequence>
<evidence type="ECO:0000313" key="1">
    <source>
        <dbReference type="EMBL" id="KAK4455677.1"/>
    </source>
</evidence>
<dbReference type="EMBL" id="MU865914">
    <property type="protein sequence ID" value="KAK4455677.1"/>
    <property type="molecule type" value="Genomic_DNA"/>
</dbReference>
<name>A0AAV9H7D4_9PEZI</name>
<dbReference type="AlphaFoldDB" id="A0AAV9H7D4"/>
<proteinExistence type="predicted"/>
<organism evidence="1 2">
    <name type="scientific">Podospora aff. communis PSN243</name>
    <dbReference type="NCBI Taxonomy" id="3040156"/>
    <lineage>
        <taxon>Eukaryota</taxon>
        <taxon>Fungi</taxon>
        <taxon>Dikarya</taxon>
        <taxon>Ascomycota</taxon>
        <taxon>Pezizomycotina</taxon>
        <taxon>Sordariomycetes</taxon>
        <taxon>Sordariomycetidae</taxon>
        <taxon>Sordariales</taxon>
        <taxon>Podosporaceae</taxon>
        <taxon>Podospora</taxon>
    </lineage>
</organism>
<comment type="caution">
    <text evidence="1">The sequence shown here is derived from an EMBL/GenBank/DDBJ whole genome shotgun (WGS) entry which is preliminary data.</text>
</comment>
<reference evidence="1" key="2">
    <citation type="submission" date="2023-05" db="EMBL/GenBank/DDBJ databases">
        <authorList>
            <consortium name="Lawrence Berkeley National Laboratory"/>
            <person name="Steindorff A."/>
            <person name="Hensen N."/>
            <person name="Bonometti L."/>
            <person name="Westerberg I."/>
            <person name="Brannstrom I.O."/>
            <person name="Guillou S."/>
            <person name="Cros-Aarteil S."/>
            <person name="Calhoun S."/>
            <person name="Haridas S."/>
            <person name="Kuo A."/>
            <person name="Mondo S."/>
            <person name="Pangilinan J."/>
            <person name="Riley R."/>
            <person name="Labutti K."/>
            <person name="Andreopoulos B."/>
            <person name="Lipzen A."/>
            <person name="Chen C."/>
            <person name="Yanf M."/>
            <person name="Daum C."/>
            <person name="Ng V."/>
            <person name="Clum A."/>
            <person name="Ohm R."/>
            <person name="Martin F."/>
            <person name="Silar P."/>
            <person name="Natvig D."/>
            <person name="Lalanne C."/>
            <person name="Gautier V."/>
            <person name="Ament-Velasquez S.L."/>
            <person name="Kruys A."/>
            <person name="Hutchinson M.I."/>
            <person name="Powell A.J."/>
            <person name="Barry K."/>
            <person name="Miller A.N."/>
            <person name="Grigoriev I.V."/>
            <person name="Debuchy R."/>
            <person name="Gladieux P."/>
            <person name="Thoren M.H."/>
            <person name="Johannesson H."/>
        </authorList>
    </citation>
    <scope>NUCLEOTIDE SEQUENCE</scope>
    <source>
        <strain evidence="1">PSN243</strain>
    </source>
</reference>
<dbReference type="Proteomes" id="UP001321760">
    <property type="component" value="Unassembled WGS sequence"/>
</dbReference>
<gene>
    <name evidence="1" type="ORF">QBC34DRAFT_72944</name>
</gene>
<protein>
    <submittedName>
        <fullName evidence="1">Uncharacterized protein</fullName>
    </submittedName>
</protein>
<reference evidence="1" key="1">
    <citation type="journal article" date="2023" name="Mol. Phylogenet. Evol.">
        <title>Genome-scale phylogeny and comparative genomics of the fungal order Sordariales.</title>
        <authorList>
            <person name="Hensen N."/>
            <person name="Bonometti L."/>
            <person name="Westerberg I."/>
            <person name="Brannstrom I.O."/>
            <person name="Guillou S."/>
            <person name="Cros-Aarteil S."/>
            <person name="Calhoun S."/>
            <person name="Haridas S."/>
            <person name="Kuo A."/>
            <person name="Mondo S."/>
            <person name="Pangilinan J."/>
            <person name="Riley R."/>
            <person name="LaButti K."/>
            <person name="Andreopoulos B."/>
            <person name="Lipzen A."/>
            <person name="Chen C."/>
            <person name="Yan M."/>
            <person name="Daum C."/>
            <person name="Ng V."/>
            <person name="Clum A."/>
            <person name="Steindorff A."/>
            <person name="Ohm R.A."/>
            <person name="Martin F."/>
            <person name="Silar P."/>
            <person name="Natvig D.O."/>
            <person name="Lalanne C."/>
            <person name="Gautier V."/>
            <person name="Ament-Velasquez S.L."/>
            <person name="Kruys A."/>
            <person name="Hutchinson M.I."/>
            <person name="Powell A.J."/>
            <person name="Barry K."/>
            <person name="Miller A.N."/>
            <person name="Grigoriev I.V."/>
            <person name="Debuchy R."/>
            <person name="Gladieux P."/>
            <person name="Hiltunen Thoren M."/>
            <person name="Johannesson H."/>
        </authorList>
    </citation>
    <scope>NUCLEOTIDE SEQUENCE</scope>
    <source>
        <strain evidence="1">PSN243</strain>
    </source>
</reference>
<keyword evidence="2" id="KW-1185">Reference proteome</keyword>
<accession>A0AAV9H7D4</accession>
<evidence type="ECO:0000313" key="2">
    <source>
        <dbReference type="Proteomes" id="UP001321760"/>
    </source>
</evidence>